<dbReference type="PANTHER" id="PTHR21567">
    <property type="entry name" value="CLASP"/>
    <property type="match status" value="1"/>
</dbReference>
<reference evidence="7 8" key="1">
    <citation type="journal article" date="2024" name="G3 (Bethesda)">
        <title>Genome assembly of Hibiscus sabdariffa L. provides insights into metabolisms of medicinal natural products.</title>
        <authorList>
            <person name="Kim T."/>
        </authorList>
    </citation>
    <scope>NUCLEOTIDE SEQUENCE [LARGE SCALE GENOMIC DNA]</scope>
    <source>
        <strain evidence="7">TK-2024</strain>
        <tissue evidence="7">Old leaves</tissue>
    </source>
</reference>
<name>A0ABR2T768_9ROSI</name>
<protein>
    <recommendedName>
        <fullName evidence="6">TOG domain-containing protein</fullName>
    </recommendedName>
</protein>
<dbReference type="EMBL" id="JBBPBN010000008">
    <property type="protein sequence ID" value="KAK9033341.1"/>
    <property type="molecule type" value="Genomic_DNA"/>
</dbReference>
<evidence type="ECO:0000256" key="3">
    <source>
        <dbReference type="ARBA" id="ARBA00022737"/>
    </source>
</evidence>
<dbReference type="SMART" id="SM01349">
    <property type="entry name" value="TOG"/>
    <property type="match status" value="1"/>
</dbReference>
<evidence type="ECO:0000256" key="1">
    <source>
        <dbReference type="ARBA" id="ARBA00004245"/>
    </source>
</evidence>
<dbReference type="PANTHER" id="PTHR21567:SF74">
    <property type="entry name" value="CLIP-ASSOCIATED PROTEIN-LIKE ISOFORM X1"/>
    <property type="match status" value="1"/>
</dbReference>
<evidence type="ECO:0000259" key="6">
    <source>
        <dbReference type="SMART" id="SM01349"/>
    </source>
</evidence>
<dbReference type="Pfam" id="PF21041">
    <property type="entry name" value="XMAP215_CLASP_TOG"/>
    <property type="match status" value="1"/>
</dbReference>
<dbReference type="InterPro" id="IPR021133">
    <property type="entry name" value="HEAT_type_2"/>
</dbReference>
<sequence>MDKLLELARSKDPKDRATGVELLLSLLQSSTGPLSSSDVESLVSTCLDLLNDPSNLNASLGAFQCLASAAVLSPDHLKLHFDGVLPAIVECLGDDKQPLRDAARGLLLTFMEVSSPTIIVDKVWPITRVHNSSRVHEEFMRIVTSAITAFTSTEFMKAILPPILQMLKDSTQSIREGAIQCIEEMYMQFGSEFLAELQQNDLPSSVLGDINIRLQQIEPKVFSFNGLVSSSSDQVDCSKVNQAESNPKKKDSFKEISVSGGQHAYSTIHMQCQNMMHCL</sequence>
<evidence type="ECO:0000313" key="7">
    <source>
        <dbReference type="EMBL" id="KAK9033341.1"/>
    </source>
</evidence>
<dbReference type="PROSITE" id="PS50077">
    <property type="entry name" value="HEAT_REPEAT"/>
    <property type="match status" value="1"/>
</dbReference>
<evidence type="ECO:0000256" key="4">
    <source>
        <dbReference type="ARBA" id="ARBA00023212"/>
    </source>
</evidence>
<dbReference type="InterPro" id="IPR016024">
    <property type="entry name" value="ARM-type_fold"/>
</dbReference>
<dbReference type="InterPro" id="IPR011989">
    <property type="entry name" value="ARM-like"/>
</dbReference>
<organism evidence="7 8">
    <name type="scientific">Hibiscus sabdariffa</name>
    <name type="common">roselle</name>
    <dbReference type="NCBI Taxonomy" id="183260"/>
    <lineage>
        <taxon>Eukaryota</taxon>
        <taxon>Viridiplantae</taxon>
        <taxon>Streptophyta</taxon>
        <taxon>Embryophyta</taxon>
        <taxon>Tracheophyta</taxon>
        <taxon>Spermatophyta</taxon>
        <taxon>Magnoliopsida</taxon>
        <taxon>eudicotyledons</taxon>
        <taxon>Gunneridae</taxon>
        <taxon>Pentapetalae</taxon>
        <taxon>rosids</taxon>
        <taxon>malvids</taxon>
        <taxon>Malvales</taxon>
        <taxon>Malvaceae</taxon>
        <taxon>Malvoideae</taxon>
        <taxon>Hibiscus</taxon>
    </lineage>
</organism>
<keyword evidence="2" id="KW-0963">Cytoplasm</keyword>
<comment type="subcellular location">
    <subcellularLocation>
        <location evidence="1">Cytoplasm</location>
        <location evidence="1">Cytoskeleton</location>
    </subcellularLocation>
</comment>
<evidence type="ECO:0000256" key="2">
    <source>
        <dbReference type="ARBA" id="ARBA00022490"/>
    </source>
</evidence>
<keyword evidence="4" id="KW-0206">Cytoskeleton</keyword>
<proteinExistence type="predicted"/>
<evidence type="ECO:0000313" key="8">
    <source>
        <dbReference type="Proteomes" id="UP001396334"/>
    </source>
</evidence>
<dbReference type="InterPro" id="IPR034085">
    <property type="entry name" value="TOG"/>
</dbReference>
<comment type="caution">
    <text evidence="7">The sequence shown here is derived from an EMBL/GenBank/DDBJ whole genome shotgun (WGS) entry which is preliminary data.</text>
</comment>
<accession>A0ABR2T768</accession>
<dbReference type="Proteomes" id="UP001396334">
    <property type="component" value="Unassembled WGS sequence"/>
</dbReference>
<evidence type="ECO:0000256" key="5">
    <source>
        <dbReference type="PROSITE-ProRule" id="PRU00103"/>
    </source>
</evidence>
<keyword evidence="8" id="KW-1185">Reference proteome</keyword>
<dbReference type="InterPro" id="IPR048491">
    <property type="entry name" value="XMAP215_CLASP_TOG"/>
</dbReference>
<gene>
    <name evidence="7" type="ORF">V6N11_018374</name>
</gene>
<feature type="repeat" description="HEAT" evidence="5">
    <location>
        <begin position="159"/>
        <end position="197"/>
    </location>
</feature>
<dbReference type="SUPFAM" id="SSF48371">
    <property type="entry name" value="ARM repeat"/>
    <property type="match status" value="1"/>
</dbReference>
<dbReference type="Gene3D" id="1.25.10.10">
    <property type="entry name" value="Leucine-rich Repeat Variant"/>
    <property type="match status" value="1"/>
</dbReference>
<keyword evidence="3" id="KW-0677">Repeat</keyword>
<feature type="domain" description="TOG" evidence="6">
    <location>
        <begin position="3"/>
        <end position="223"/>
    </location>
</feature>